<proteinExistence type="predicted"/>
<reference evidence="1 2" key="1">
    <citation type="submission" date="2016-07" db="EMBL/GenBank/DDBJ databases">
        <title>Pervasive Adenine N6-methylation of Active Genes in Fungi.</title>
        <authorList>
            <consortium name="DOE Joint Genome Institute"/>
            <person name="Mondo S.J."/>
            <person name="Dannebaum R.O."/>
            <person name="Kuo R.C."/>
            <person name="Labutti K."/>
            <person name="Haridas S."/>
            <person name="Kuo A."/>
            <person name="Salamov A."/>
            <person name="Ahrendt S.R."/>
            <person name="Lipzen A."/>
            <person name="Sullivan W."/>
            <person name="Andreopoulos W.B."/>
            <person name="Clum A."/>
            <person name="Lindquist E."/>
            <person name="Daum C."/>
            <person name="Ramamoorthy G.K."/>
            <person name="Gryganskyi A."/>
            <person name="Culley D."/>
            <person name="Magnuson J.K."/>
            <person name="James T.Y."/>
            <person name="O'Malley M.A."/>
            <person name="Stajich J.E."/>
            <person name="Spatafora J.W."/>
            <person name="Visel A."/>
            <person name="Grigoriev I.V."/>
        </authorList>
    </citation>
    <scope>NUCLEOTIDE SEQUENCE [LARGE SCALE GENOMIC DNA]</scope>
    <source>
        <strain evidence="1 2">CBS 129021</strain>
    </source>
</reference>
<accession>A0A1Y2E3N7</accession>
<organism evidence="1 2">
    <name type="scientific">Pseudomassariella vexata</name>
    <dbReference type="NCBI Taxonomy" id="1141098"/>
    <lineage>
        <taxon>Eukaryota</taxon>
        <taxon>Fungi</taxon>
        <taxon>Dikarya</taxon>
        <taxon>Ascomycota</taxon>
        <taxon>Pezizomycotina</taxon>
        <taxon>Sordariomycetes</taxon>
        <taxon>Xylariomycetidae</taxon>
        <taxon>Amphisphaeriales</taxon>
        <taxon>Pseudomassariaceae</taxon>
        <taxon>Pseudomassariella</taxon>
    </lineage>
</organism>
<dbReference type="EMBL" id="MCFJ01000006">
    <property type="protein sequence ID" value="ORY65485.1"/>
    <property type="molecule type" value="Genomic_DNA"/>
</dbReference>
<dbReference type="RefSeq" id="XP_040716637.1">
    <property type="nucleotide sequence ID" value="XM_040854079.1"/>
</dbReference>
<sequence>MTISRATPRMPVSNTQGVVLGSAGHMEHSRNGWTAFPGVMPTYPDSGYDRHCCGIGPEVLGSLMKEQIPSYQADCAQPGYPAPVNKGVTSDLCKDEPTDDRVPQRRWSPSTLACFLTAPAIWASVNESGRPRAVPNISSSGIVHYCSGIQPLCNRFSRVSLARRRACQPALLFILFLNVGAI</sequence>
<dbReference type="InParanoid" id="A0A1Y2E3N7"/>
<gene>
    <name evidence="1" type="ORF">BCR38DRAFT_198542</name>
</gene>
<name>A0A1Y2E3N7_9PEZI</name>
<dbReference type="GeneID" id="63770291"/>
<comment type="caution">
    <text evidence="1">The sequence shown here is derived from an EMBL/GenBank/DDBJ whole genome shotgun (WGS) entry which is preliminary data.</text>
</comment>
<protein>
    <submittedName>
        <fullName evidence="1">Uncharacterized protein</fullName>
    </submittedName>
</protein>
<dbReference type="Proteomes" id="UP000193689">
    <property type="component" value="Unassembled WGS sequence"/>
</dbReference>
<evidence type="ECO:0000313" key="2">
    <source>
        <dbReference type="Proteomes" id="UP000193689"/>
    </source>
</evidence>
<evidence type="ECO:0000313" key="1">
    <source>
        <dbReference type="EMBL" id="ORY65485.1"/>
    </source>
</evidence>
<keyword evidence="2" id="KW-1185">Reference proteome</keyword>
<dbReference type="AlphaFoldDB" id="A0A1Y2E3N7"/>